<keyword evidence="2" id="KW-0456">Lyase</keyword>
<dbReference type="Proteomes" id="UP001501746">
    <property type="component" value="Unassembled WGS sequence"/>
</dbReference>
<dbReference type="Pfam" id="PF00596">
    <property type="entry name" value="Aldolase_II"/>
    <property type="match status" value="1"/>
</dbReference>
<reference evidence="4 5" key="1">
    <citation type="journal article" date="2019" name="Int. J. Syst. Evol. Microbiol.">
        <title>The Global Catalogue of Microorganisms (GCM) 10K type strain sequencing project: providing services to taxonomists for standard genome sequencing and annotation.</title>
        <authorList>
            <consortium name="The Broad Institute Genomics Platform"/>
            <consortium name="The Broad Institute Genome Sequencing Center for Infectious Disease"/>
            <person name="Wu L."/>
            <person name="Ma J."/>
        </authorList>
    </citation>
    <scope>NUCLEOTIDE SEQUENCE [LARGE SCALE GENOMIC DNA]</scope>
    <source>
        <strain evidence="4 5">JCM 14323</strain>
    </source>
</reference>
<dbReference type="InterPro" id="IPR036409">
    <property type="entry name" value="Aldolase_II/adducin_N_sf"/>
</dbReference>
<name>A0ABN2N075_9MICO</name>
<evidence type="ECO:0000256" key="2">
    <source>
        <dbReference type="ARBA" id="ARBA00023239"/>
    </source>
</evidence>
<dbReference type="EMBL" id="BAAANK010000012">
    <property type="protein sequence ID" value="GAA1846148.1"/>
    <property type="molecule type" value="Genomic_DNA"/>
</dbReference>
<evidence type="ECO:0000313" key="5">
    <source>
        <dbReference type="Proteomes" id="UP001501746"/>
    </source>
</evidence>
<dbReference type="InterPro" id="IPR050197">
    <property type="entry name" value="Aldolase_class_II_sugar_metab"/>
</dbReference>
<dbReference type="RefSeq" id="WP_212275489.1">
    <property type="nucleotide sequence ID" value="NZ_BAAANK010000012.1"/>
</dbReference>
<organism evidence="4 5">
    <name type="scientific">Agromyces salentinus</name>
    <dbReference type="NCBI Taxonomy" id="269421"/>
    <lineage>
        <taxon>Bacteria</taxon>
        <taxon>Bacillati</taxon>
        <taxon>Actinomycetota</taxon>
        <taxon>Actinomycetes</taxon>
        <taxon>Micrococcales</taxon>
        <taxon>Microbacteriaceae</taxon>
        <taxon>Agromyces</taxon>
    </lineage>
</organism>
<dbReference type="SUPFAM" id="SSF53639">
    <property type="entry name" value="AraD/HMP-PK domain-like"/>
    <property type="match status" value="1"/>
</dbReference>
<feature type="domain" description="Class II aldolase/adducin N-terminal" evidence="3">
    <location>
        <begin position="9"/>
        <end position="189"/>
    </location>
</feature>
<gene>
    <name evidence="4" type="ORF">GCM10009750_35620</name>
</gene>
<sequence>MSEAAGQVDDVVAACAALTSAGLGDMIWGHPSVRDSEGRGAWMKPAGYGFEEIDHERVVLVSWSGEVIEGTGNRHLEYPIHTQIYQARPDVNAIVHTHAATFAAFASLDVPLHPLSHDAVPFTDPPLPRLSAVTGSLIATANLGAALAAALGTSNGILLPSHGAVTVGRDIASAVMYSVLLERACRTELAALAAGGPKIWSSDEETASKRADVWSSAQLEAGYRYLIRSGGTR</sequence>
<keyword evidence="1" id="KW-0479">Metal-binding</keyword>
<dbReference type="SMART" id="SM01007">
    <property type="entry name" value="Aldolase_II"/>
    <property type="match status" value="1"/>
</dbReference>
<comment type="caution">
    <text evidence="4">The sequence shown here is derived from an EMBL/GenBank/DDBJ whole genome shotgun (WGS) entry which is preliminary data.</text>
</comment>
<dbReference type="PANTHER" id="PTHR22789:SF0">
    <property type="entry name" value="3-OXO-TETRONATE 4-PHOSPHATE DECARBOXYLASE-RELATED"/>
    <property type="match status" value="1"/>
</dbReference>
<dbReference type="InterPro" id="IPR001303">
    <property type="entry name" value="Aldolase_II/adducin_N"/>
</dbReference>
<proteinExistence type="predicted"/>
<evidence type="ECO:0000256" key="1">
    <source>
        <dbReference type="ARBA" id="ARBA00022723"/>
    </source>
</evidence>
<keyword evidence="5" id="KW-1185">Reference proteome</keyword>
<dbReference type="Gene3D" id="3.40.225.10">
    <property type="entry name" value="Class II aldolase/adducin N-terminal domain"/>
    <property type="match status" value="1"/>
</dbReference>
<protein>
    <recommendedName>
        <fullName evidence="3">Class II aldolase/adducin N-terminal domain-containing protein</fullName>
    </recommendedName>
</protein>
<dbReference type="PANTHER" id="PTHR22789">
    <property type="entry name" value="FUCULOSE PHOSPHATE ALDOLASE"/>
    <property type="match status" value="1"/>
</dbReference>
<evidence type="ECO:0000313" key="4">
    <source>
        <dbReference type="EMBL" id="GAA1846148.1"/>
    </source>
</evidence>
<accession>A0ABN2N075</accession>
<evidence type="ECO:0000259" key="3">
    <source>
        <dbReference type="SMART" id="SM01007"/>
    </source>
</evidence>